<comment type="caution">
    <text evidence="1">The sequence shown here is derived from an EMBL/GenBank/DDBJ whole genome shotgun (WGS) entry which is preliminary data.</text>
</comment>
<organism evidence="1 2">
    <name type="scientific">Antrihabitans stalactiti</name>
    <dbReference type="NCBI Taxonomy" id="2584121"/>
    <lineage>
        <taxon>Bacteria</taxon>
        <taxon>Bacillati</taxon>
        <taxon>Actinomycetota</taxon>
        <taxon>Actinomycetes</taxon>
        <taxon>Mycobacteriales</taxon>
        <taxon>Nocardiaceae</taxon>
        <taxon>Antrihabitans</taxon>
    </lineage>
</organism>
<sequence length="75" mass="8065">MLDTLDDAFRGLTPAERVSAAREIAERFSVVLASIERGEIGASPTEVARMEGAVAVLEALGSPQIRNSVDRQCYT</sequence>
<gene>
    <name evidence="1" type="ORF">FGL95_07160</name>
</gene>
<name>A0A848K7N6_9NOCA</name>
<dbReference type="Proteomes" id="UP000535543">
    <property type="component" value="Unassembled WGS sequence"/>
</dbReference>
<keyword evidence="2" id="KW-1185">Reference proteome</keyword>
<dbReference type="AlphaFoldDB" id="A0A848K7N6"/>
<proteinExistence type="predicted"/>
<reference evidence="1 2" key="1">
    <citation type="submission" date="2019-05" db="EMBL/GenBank/DDBJ databases">
        <authorList>
            <person name="Lee S.D."/>
        </authorList>
    </citation>
    <scope>NUCLEOTIDE SEQUENCE [LARGE SCALE GENOMIC DNA]</scope>
    <source>
        <strain evidence="1 2">YC2-7</strain>
    </source>
</reference>
<dbReference type="EMBL" id="VCQU01000002">
    <property type="protein sequence ID" value="NMN94813.1"/>
    <property type="molecule type" value="Genomic_DNA"/>
</dbReference>
<evidence type="ECO:0000313" key="2">
    <source>
        <dbReference type="Proteomes" id="UP000535543"/>
    </source>
</evidence>
<reference evidence="1 2" key="2">
    <citation type="submission" date="2020-06" db="EMBL/GenBank/DDBJ databases">
        <title>Antribacter stalactiti gen. nov., sp. nov., a new member of the family Nacardiaceae isolated from a cave.</title>
        <authorList>
            <person name="Kim I.S."/>
        </authorList>
    </citation>
    <scope>NUCLEOTIDE SEQUENCE [LARGE SCALE GENOMIC DNA]</scope>
    <source>
        <strain evidence="1 2">YC2-7</strain>
    </source>
</reference>
<accession>A0A848K7N6</accession>
<protein>
    <submittedName>
        <fullName evidence="1">Uncharacterized protein</fullName>
    </submittedName>
</protein>
<evidence type="ECO:0000313" key="1">
    <source>
        <dbReference type="EMBL" id="NMN94813.1"/>
    </source>
</evidence>